<evidence type="ECO:0000313" key="3">
    <source>
        <dbReference type="EMBL" id="GMK55079.1"/>
    </source>
</evidence>
<keyword evidence="2" id="KW-0812">Transmembrane</keyword>
<dbReference type="AlphaFoldDB" id="A0AAD3TQV2"/>
<dbReference type="Proteomes" id="UP001222932">
    <property type="component" value="Unassembled WGS sequence"/>
</dbReference>
<evidence type="ECO:0000256" key="2">
    <source>
        <dbReference type="SAM" id="Phobius"/>
    </source>
</evidence>
<comment type="caution">
    <text evidence="3">The sequence shown here is derived from an EMBL/GenBank/DDBJ whole genome shotgun (WGS) entry which is preliminary data.</text>
</comment>
<accession>A0AAD3TQV2</accession>
<proteinExistence type="predicted"/>
<reference evidence="3" key="2">
    <citation type="submission" date="2023-06" db="EMBL/GenBank/DDBJ databases">
        <authorList>
            <person name="Kobayashi Y."/>
            <person name="Kayamori A."/>
            <person name="Aoki K."/>
            <person name="Shiwa Y."/>
            <person name="Fujita N."/>
            <person name="Sugita T."/>
            <person name="Iwasaki W."/>
            <person name="Tanaka N."/>
            <person name="Takashima M."/>
        </authorList>
    </citation>
    <scope>NUCLEOTIDE SEQUENCE</scope>
    <source>
        <strain evidence="3">HIS016</strain>
    </source>
</reference>
<sequence>MMLATRLTTARRVPVQMRTYATSDRSRARKTDTVAGIAIAAVLLALGAGGYYFYQNKKKHPVEFEARQAAEHARRAAMLARGQANEEAMAMAHQARAAGAAAKQRLQGAFQDEQKRAEDAITSERERRS</sequence>
<evidence type="ECO:0000256" key="1">
    <source>
        <dbReference type="SAM" id="MobiDB-lite"/>
    </source>
</evidence>
<feature type="compositionally biased region" description="Basic and acidic residues" evidence="1">
    <location>
        <begin position="112"/>
        <end position="129"/>
    </location>
</feature>
<reference evidence="3" key="1">
    <citation type="journal article" date="2023" name="BMC Genomics">
        <title>Chromosome-level genome assemblies of Cutaneotrichosporon spp. (Trichosporonales, Basidiomycota) reveal imbalanced evolution between nucleotide sequences and chromosome synteny.</title>
        <authorList>
            <person name="Kobayashi Y."/>
            <person name="Kayamori A."/>
            <person name="Aoki K."/>
            <person name="Shiwa Y."/>
            <person name="Matsutani M."/>
            <person name="Fujita N."/>
            <person name="Sugita T."/>
            <person name="Iwasaki W."/>
            <person name="Tanaka N."/>
            <person name="Takashima M."/>
        </authorList>
    </citation>
    <scope>NUCLEOTIDE SEQUENCE</scope>
    <source>
        <strain evidence="3">HIS016</strain>
    </source>
</reference>
<keyword evidence="2" id="KW-0472">Membrane</keyword>
<keyword evidence="2" id="KW-1133">Transmembrane helix</keyword>
<organism evidence="3 4">
    <name type="scientific">Cutaneotrichosporon spelunceum</name>
    <dbReference type="NCBI Taxonomy" id="1672016"/>
    <lineage>
        <taxon>Eukaryota</taxon>
        <taxon>Fungi</taxon>
        <taxon>Dikarya</taxon>
        <taxon>Basidiomycota</taxon>
        <taxon>Agaricomycotina</taxon>
        <taxon>Tremellomycetes</taxon>
        <taxon>Trichosporonales</taxon>
        <taxon>Trichosporonaceae</taxon>
        <taxon>Cutaneotrichosporon</taxon>
    </lineage>
</organism>
<feature type="transmembrane region" description="Helical" evidence="2">
    <location>
        <begin position="34"/>
        <end position="54"/>
    </location>
</feature>
<evidence type="ECO:0000313" key="4">
    <source>
        <dbReference type="Proteomes" id="UP001222932"/>
    </source>
</evidence>
<keyword evidence="4" id="KW-1185">Reference proteome</keyword>
<dbReference type="EMBL" id="BTCM01000002">
    <property type="protein sequence ID" value="GMK55079.1"/>
    <property type="molecule type" value="Genomic_DNA"/>
</dbReference>
<feature type="region of interest" description="Disordered" evidence="1">
    <location>
        <begin position="91"/>
        <end position="129"/>
    </location>
</feature>
<name>A0AAD3TQV2_9TREE</name>
<feature type="compositionally biased region" description="Low complexity" evidence="1">
    <location>
        <begin position="91"/>
        <end position="109"/>
    </location>
</feature>
<gene>
    <name evidence="3" type="ORF">CspeluHIS016_0201350</name>
</gene>
<protein>
    <submittedName>
        <fullName evidence="3">Uncharacterized protein</fullName>
    </submittedName>
</protein>